<dbReference type="EMBL" id="JBHSCW010000010">
    <property type="protein sequence ID" value="MFC4353033.1"/>
    <property type="molecule type" value="Genomic_DNA"/>
</dbReference>
<dbReference type="Proteomes" id="UP001595799">
    <property type="component" value="Unassembled WGS sequence"/>
</dbReference>
<accession>A0ABV8UNZ3</accession>
<evidence type="ECO:0000313" key="2">
    <source>
        <dbReference type="EMBL" id="MFC4353033.1"/>
    </source>
</evidence>
<proteinExistence type="predicted"/>
<keyword evidence="3" id="KW-1185">Reference proteome</keyword>
<dbReference type="Pfam" id="PF01609">
    <property type="entry name" value="DDE_Tnp_1"/>
    <property type="match status" value="1"/>
</dbReference>
<sequence length="68" mass="7242">MKAAVCLGFDAGKKVKGRKRHILTDTGGLLISGIGHRTGVEDCDGVPDLLTDIRSAYPWLCLVFADVA</sequence>
<dbReference type="RefSeq" id="WP_382423407.1">
    <property type="nucleotide sequence ID" value="NZ_JBHSCW010000010.1"/>
</dbReference>
<reference evidence="3" key="1">
    <citation type="journal article" date="2019" name="Int. J. Syst. Evol. Microbiol.">
        <title>The Global Catalogue of Microorganisms (GCM) 10K type strain sequencing project: providing services to taxonomists for standard genome sequencing and annotation.</title>
        <authorList>
            <consortium name="The Broad Institute Genomics Platform"/>
            <consortium name="The Broad Institute Genome Sequencing Center for Infectious Disease"/>
            <person name="Wu L."/>
            <person name="Ma J."/>
        </authorList>
    </citation>
    <scope>NUCLEOTIDE SEQUENCE [LARGE SCALE GENOMIC DNA]</scope>
    <source>
        <strain evidence="3">CECT 8472</strain>
    </source>
</reference>
<organism evidence="2 3">
    <name type="scientific">Fodinicurvata halophila</name>
    <dbReference type="NCBI Taxonomy" id="1419723"/>
    <lineage>
        <taxon>Bacteria</taxon>
        <taxon>Pseudomonadati</taxon>
        <taxon>Pseudomonadota</taxon>
        <taxon>Alphaproteobacteria</taxon>
        <taxon>Rhodospirillales</taxon>
        <taxon>Rhodovibrionaceae</taxon>
        <taxon>Fodinicurvata</taxon>
    </lineage>
</organism>
<evidence type="ECO:0000313" key="3">
    <source>
        <dbReference type="Proteomes" id="UP001595799"/>
    </source>
</evidence>
<protein>
    <submittedName>
        <fullName evidence="2">Transposase</fullName>
    </submittedName>
</protein>
<dbReference type="InterPro" id="IPR002559">
    <property type="entry name" value="Transposase_11"/>
</dbReference>
<comment type="caution">
    <text evidence="2">The sequence shown here is derived from an EMBL/GenBank/DDBJ whole genome shotgun (WGS) entry which is preliminary data.</text>
</comment>
<name>A0ABV8UNZ3_9PROT</name>
<feature type="domain" description="Transposase IS4-like" evidence="1">
    <location>
        <begin position="8"/>
        <end position="66"/>
    </location>
</feature>
<evidence type="ECO:0000259" key="1">
    <source>
        <dbReference type="Pfam" id="PF01609"/>
    </source>
</evidence>
<gene>
    <name evidence="2" type="ORF">ACFOW6_15900</name>
</gene>